<dbReference type="CDD" id="cd11037">
    <property type="entry name" value="CYP199A2-like"/>
    <property type="match status" value="1"/>
</dbReference>
<dbReference type="PRINTS" id="PR00359">
    <property type="entry name" value="BP450"/>
</dbReference>
<evidence type="ECO:0000256" key="2">
    <source>
        <dbReference type="RuleBase" id="RU000461"/>
    </source>
</evidence>
<name>A0ABP8EYN0_9MICO</name>
<dbReference type="Gene3D" id="1.10.630.10">
    <property type="entry name" value="Cytochrome P450"/>
    <property type="match status" value="1"/>
</dbReference>
<comment type="caution">
    <text evidence="3">The sequence shown here is derived from an EMBL/GenBank/DDBJ whole genome shotgun (WGS) entry which is preliminary data.</text>
</comment>
<reference evidence="4" key="1">
    <citation type="journal article" date="2019" name="Int. J. Syst. Evol. Microbiol.">
        <title>The Global Catalogue of Microorganisms (GCM) 10K type strain sequencing project: providing services to taxonomists for standard genome sequencing and annotation.</title>
        <authorList>
            <consortium name="The Broad Institute Genomics Platform"/>
            <consortium name="The Broad Institute Genome Sequencing Center for Infectious Disease"/>
            <person name="Wu L."/>
            <person name="Ma J."/>
        </authorList>
    </citation>
    <scope>NUCLEOTIDE SEQUENCE [LARGE SCALE GENOMIC DNA]</scope>
    <source>
        <strain evidence="4">JCM 17459</strain>
    </source>
</reference>
<dbReference type="InterPro" id="IPR036396">
    <property type="entry name" value="Cyt_P450_sf"/>
</dbReference>
<dbReference type="InterPro" id="IPR002397">
    <property type="entry name" value="Cyt_P450_B"/>
</dbReference>
<evidence type="ECO:0000313" key="4">
    <source>
        <dbReference type="Proteomes" id="UP001499841"/>
    </source>
</evidence>
<accession>A0ABP8EYN0</accession>
<keyword evidence="2" id="KW-0503">Monooxygenase</keyword>
<dbReference type="SUPFAM" id="SSF48264">
    <property type="entry name" value="Cytochrome P450"/>
    <property type="match status" value="1"/>
</dbReference>
<protein>
    <submittedName>
        <fullName evidence="3">Cytochrome P450</fullName>
    </submittedName>
</protein>
<dbReference type="Proteomes" id="UP001499841">
    <property type="component" value="Unassembled WGS sequence"/>
</dbReference>
<dbReference type="Pfam" id="PF00067">
    <property type="entry name" value="p450"/>
    <property type="match status" value="1"/>
</dbReference>
<keyword evidence="4" id="KW-1185">Reference proteome</keyword>
<gene>
    <name evidence="3" type="ORF">GCM10022262_32280</name>
</gene>
<keyword evidence="2" id="KW-0560">Oxidoreductase</keyword>
<dbReference type="PROSITE" id="PS00086">
    <property type="entry name" value="CYTOCHROME_P450"/>
    <property type="match status" value="1"/>
</dbReference>
<evidence type="ECO:0000256" key="1">
    <source>
        <dbReference type="ARBA" id="ARBA00010617"/>
    </source>
</evidence>
<comment type="similarity">
    <text evidence="1 2">Belongs to the cytochrome P450 family.</text>
</comment>
<dbReference type="PANTHER" id="PTHR46696">
    <property type="entry name" value="P450, PUTATIVE (EUROFUNG)-RELATED"/>
    <property type="match status" value="1"/>
</dbReference>
<proteinExistence type="inferred from homology"/>
<keyword evidence="2" id="KW-0349">Heme</keyword>
<dbReference type="RefSeq" id="WP_345043372.1">
    <property type="nucleotide sequence ID" value="NZ_BAABBA010000018.1"/>
</dbReference>
<organism evidence="3 4">
    <name type="scientific">Georgenia daeguensis</name>
    <dbReference type="NCBI Taxonomy" id="908355"/>
    <lineage>
        <taxon>Bacteria</taxon>
        <taxon>Bacillati</taxon>
        <taxon>Actinomycetota</taxon>
        <taxon>Actinomycetes</taxon>
        <taxon>Micrococcales</taxon>
        <taxon>Bogoriellaceae</taxon>
        <taxon>Georgenia</taxon>
    </lineage>
</organism>
<keyword evidence="2" id="KW-0479">Metal-binding</keyword>
<dbReference type="EMBL" id="BAABBA010000018">
    <property type="protein sequence ID" value="GAA4288868.1"/>
    <property type="molecule type" value="Genomic_DNA"/>
</dbReference>
<sequence length="392" mass="42991">MTVETIATSDIDLFSDEVLADPYPYFAQLREQASVVRLEKNGAWALTRYDQIRDALANWEVFSSNTVAFNDAMNDALRGTSLTTDPPEHTALRAALTENLTPRALRGMKAEIDAKADAMVARLVEQGSFDAIDDLARALPLQVVADLIGVQDDVRAKILKWGEAAFNVLGPMNQRTVESFPIAGELFEWSLQVKASDLAEGSMGRAIFDAGERGDIPRESCGHIIHQYVAAGMDSTIAAIGNAIRQLATHPDQFDLVRADPSLIPSAFNEVLRYESPVHAFARLVKQDVVVDGQLIPAGDRIAILYGSGNRDHRHYEDPDTFDVRRNPIDHLSFGYGVHGCAGQGLARLEAYGVIGALARRVRRITVGDGERHMNNMMMALDKLPVLEVEPA</sequence>
<dbReference type="InterPro" id="IPR017972">
    <property type="entry name" value="Cyt_P450_CS"/>
</dbReference>
<dbReference type="InterPro" id="IPR001128">
    <property type="entry name" value="Cyt_P450"/>
</dbReference>
<dbReference type="PANTHER" id="PTHR46696:SF1">
    <property type="entry name" value="CYTOCHROME P450 YJIB-RELATED"/>
    <property type="match status" value="1"/>
</dbReference>
<keyword evidence="2" id="KW-0408">Iron</keyword>
<evidence type="ECO:0000313" key="3">
    <source>
        <dbReference type="EMBL" id="GAA4288868.1"/>
    </source>
</evidence>